<dbReference type="EMBL" id="CP023737">
    <property type="protein sequence ID" value="ATQ70234.1"/>
    <property type="molecule type" value="Genomic_DNA"/>
</dbReference>
<gene>
    <name evidence="2" type="ORF">CQW49_05125</name>
</gene>
<evidence type="ECO:0000313" key="2">
    <source>
        <dbReference type="EMBL" id="ATQ70234.1"/>
    </source>
</evidence>
<dbReference type="KEGG" id="mtw:CQW49_05125"/>
<organism evidence="2 3">
    <name type="scientific">Methylosinus trichosporium (strain ATCC 35070 / NCIMB 11131 / UNIQEM 75 / OB3b)</name>
    <dbReference type="NCBI Taxonomy" id="595536"/>
    <lineage>
        <taxon>Bacteria</taxon>
        <taxon>Pseudomonadati</taxon>
        <taxon>Pseudomonadota</taxon>
        <taxon>Alphaproteobacteria</taxon>
        <taxon>Hyphomicrobiales</taxon>
        <taxon>Methylocystaceae</taxon>
        <taxon>Methylosinus</taxon>
    </lineage>
</organism>
<dbReference type="STRING" id="595536.GCA_000178815_04135"/>
<feature type="domain" description="Ribbon-helix-helix protein CopG" evidence="1">
    <location>
        <begin position="4"/>
        <end position="41"/>
    </location>
</feature>
<name>A0A2D2D5K2_METT3</name>
<proteinExistence type="predicted"/>
<dbReference type="InterPro" id="IPR002145">
    <property type="entry name" value="CopG"/>
</dbReference>
<evidence type="ECO:0000313" key="3">
    <source>
        <dbReference type="Proteomes" id="UP000230709"/>
    </source>
</evidence>
<dbReference type="Proteomes" id="UP000230709">
    <property type="component" value="Chromosome"/>
</dbReference>
<sequence length="78" mass="9145">MPRTIVSLSDSEKEWLTRLAETERVPVTEIVRRALALYRRQSGEPPSFDELLDRSHGLWREGDGLAYQRSIRDEWETS</sequence>
<dbReference type="AlphaFoldDB" id="A0A2D2D5K2"/>
<keyword evidence="3" id="KW-1185">Reference proteome</keyword>
<dbReference type="GO" id="GO:0006355">
    <property type="term" value="P:regulation of DNA-templated transcription"/>
    <property type="evidence" value="ECO:0007669"/>
    <property type="project" value="InterPro"/>
</dbReference>
<dbReference type="Gene3D" id="1.10.1220.10">
    <property type="entry name" value="Met repressor-like"/>
    <property type="match status" value="1"/>
</dbReference>
<reference evidence="3" key="1">
    <citation type="submission" date="2017-10" db="EMBL/GenBank/DDBJ databases">
        <title>Completed PacBio SMRT sequence of Methylosinus trichosporium OB3b reveals presence of a third large plasmid.</title>
        <authorList>
            <person name="Charles T.C."/>
            <person name="Lynch M.D.J."/>
            <person name="Heil J.R."/>
            <person name="Cheng J."/>
        </authorList>
    </citation>
    <scope>NUCLEOTIDE SEQUENCE [LARGE SCALE GENOMIC DNA]</scope>
    <source>
        <strain evidence="3">OB3b</strain>
    </source>
</reference>
<dbReference type="RefSeq" id="WP_003608919.1">
    <property type="nucleotide sequence ID" value="NZ_ADVE02000001.1"/>
</dbReference>
<evidence type="ECO:0000259" key="1">
    <source>
        <dbReference type="Pfam" id="PF01402"/>
    </source>
</evidence>
<protein>
    <submittedName>
        <fullName evidence="2">Ribbon-helix-helix protein, CopG family</fullName>
    </submittedName>
</protein>
<accession>A0A2D2D5K2</accession>
<dbReference type="InterPro" id="IPR013321">
    <property type="entry name" value="Arc_rbn_hlx_hlx"/>
</dbReference>
<dbReference type="Pfam" id="PF01402">
    <property type="entry name" value="RHH_1"/>
    <property type="match status" value="1"/>
</dbReference>